<dbReference type="AlphaFoldDB" id="A0A6J1DJ70"/>
<dbReference type="PROSITE" id="PS51375">
    <property type="entry name" value="PPR"/>
    <property type="match status" value="4"/>
</dbReference>
<dbReference type="PANTHER" id="PTHR47926:SF437">
    <property type="entry name" value="PENTACOTRIPEPTIDE-REPEAT REGION OF PRORP DOMAIN-CONTAINING PROTEIN"/>
    <property type="match status" value="1"/>
</dbReference>
<protein>
    <submittedName>
        <fullName evidence="5">Pentatricopeptide repeat-containing protein At1g31430-like</fullName>
    </submittedName>
</protein>
<sequence length="612" mass="68626">MNSQELHLLPHNLNSCKSITQLKQIHAVAIKAASSSLQKQFFYPKLISLSSASSSSRDLFYIRSIVLNHSDDAQFCLSLCNAIIRGITANSNDRASISTQPMAMEFLREMLLVGLEPDEFTLPYVLKALARIRGMREGQQIHARSIKTGLLRFNVYVNNTLMRLYSVCGLIDAVQKLFDGSPHRDLVSWATLIQAFTQAGLHRRAIGAFLKMCDLNLRADGRILVVVLSACSNLGDLNLGRKVHSYIRHYIDMNADVFLGNALIDMYLKCNDSNSAYEVFNEMPVRNVVTWNAVISGLAYQGRYREALDVFRGMQSAGLKPDEVTLVGVLNSCANLGVLELGKWVHEYMRRNNILADKFVGNALLDMYGKCGRIDEAFRVFQGMKRRDVYSYTSMIVGLALHGKANSAFRIFSEMSRVGIEPNEVTFLGLLMACSHGGLVAEGKKYLFDMSNTYNLRPQAEHYGCMIDLLGRAGLVKEAEEIILRMQISPDTFAWGALLGACRIHGNVDLGEGVMQKLMDLDRNEDGAFILMTNLYSSVHRWKDALELRKMMKSKKMRKTPGCSLIEVDGVVHEFRKGDKSHPKSRVIYKVLERIASHLKSHGIGEHGTFFL</sequence>
<comment type="similarity">
    <text evidence="1">Belongs to the PPR family. PCMP-H subfamily.</text>
</comment>
<reference evidence="5" key="1">
    <citation type="submission" date="2025-08" db="UniProtKB">
        <authorList>
            <consortium name="RefSeq"/>
        </authorList>
    </citation>
    <scope>IDENTIFICATION</scope>
</reference>
<dbReference type="RefSeq" id="XP_022154280.1">
    <property type="nucleotide sequence ID" value="XM_022298588.1"/>
</dbReference>
<evidence type="ECO:0000256" key="1">
    <source>
        <dbReference type="ARBA" id="ARBA00006643"/>
    </source>
</evidence>
<evidence type="ECO:0000256" key="3">
    <source>
        <dbReference type="PROSITE-ProRule" id="PRU00708"/>
    </source>
</evidence>
<proteinExistence type="inferred from homology"/>
<feature type="repeat" description="PPR" evidence="3">
    <location>
        <begin position="388"/>
        <end position="422"/>
    </location>
</feature>
<dbReference type="Proteomes" id="UP000504603">
    <property type="component" value="Unplaced"/>
</dbReference>
<dbReference type="FunFam" id="1.25.40.10:FF:000333">
    <property type="entry name" value="Pentatricopeptide repeat-containing protein"/>
    <property type="match status" value="1"/>
</dbReference>
<keyword evidence="4" id="KW-1185">Reference proteome</keyword>
<dbReference type="GO" id="GO:0009451">
    <property type="term" value="P:RNA modification"/>
    <property type="evidence" value="ECO:0007669"/>
    <property type="project" value="InterPro"/>
</dbReference>
<dbReference type="GeneID" id="111021570"/>
<name>A0A6J1DJ70_MOMCH</name>
<dbReference type="Pfam" id="PF13041">
    <property type="entry name" value="PPR_2"/>
    <property type="match status" value="2"/>
</dbReference>
<dbReference type="FunFam" id="1.25.40.10:FF:000427">
    <property type="entry name" value="Pentatricopeptide repeat-containing protein chloroplastic"/>
    <property type="match status" value="1"/>
</dbReference>
<dbReference type="KEGG" id="mcha:111021570"/>
<dbReference type="InterPro" id="IPR002885">
    <property type="entry name" value="PPR_rpt"/>
</dbReference>
<dbReference type="InterPro" id="IPR046960">
    <property type="entry name" value="PPR_At4g14850-like_plant"/>
</dbReference>
<dbReference type="OrthoDB" id="185373at2759"/>
<dbReference type="GO" id="GO:0003723">
    <property type="term" value="F:RNA binding"/>
    <property type="evidence" value="ECO:0007669"/>
    <property type="project" value="InterPro"/>
</dbReference>
<dbReference type="InterPro" id="IPR046848">
    <property type="entry name" value="E_motif"/>
</dbReference>
<accession>A0A6J1DJ70</accession>
<feature type="repeat" description="PPR" evidence="3">
    <location>
        <begin position="357"/>
        <end position="387"/>
    </location>
</feature>
<feature type="repeat" description="PPR" evidence="3">
    <location>
        <begin position="287"/>
        <end position="321"/>
    </location>
</feature>
<dbReference type="FunFam" id="1.25.40.10:FF:000184">
    <property type="entry name" value="Pentatricopeptide repeat-containing protein, chloroplastic"/>
    <property type="match status" value="1"/>
</dbReference>
<evidence type="ECO:0000256" key="2">
    <source>
        <dbReference type="ARBA" id="ARBA00022737"/>
    </source>
</evidence>
<dbReference type="PANTHER" id="PTHR47926">
    <property type="entry name" value="PENTATRICOPEPTIDE REPEAT-CONTAINING PROTEIN"/>
    <property type="match status" value="1"/>
</dbReference>
<gene>
    <name evidence="5" type="primary">LOC111021570</name>
</gene>
<keyword evidence="2" id="KW-0677">Repeat</keyword>
<dbReference type="InterPro" id="IPR011990">
    <property type="entry name" value="TPR-like_helical_dom_sf"/>
</dbReference>
<organism evidence="4 5">
    <name type="scientific">Momordica charantia</name>
    <name type="common">Bitter gourd</name>
    <name type="synonym">Balsam pear</name>
    <dbReference type="NCBI Taxonomy" id="3673"/>
    <lineage>
        <taxon>Eukaryota</taxon>
        <taxon>Viridiplantae</taxon>
        <taxon>Streptophyta</taxon>
        <taxon>Embryophyta</taxon>
        <taxon>Tracheophyta</taxon>
        <taxon>Spermatophyta</taxon>
        <taxon>Magnoliopsida</taxon>
        <taxon>eudicotyledons</taxon>
        <taxon>Gunneridae</taxon>
        <taxon>Pentapetalae</taxon>
        <taxon>rosids</taxon>
        <taxon>fabids</taxon>
        <taxon>Cucurbitales</taxon>
        <taxon>Cucurbitaceae</taxon>
        <taxon>Momordiceae</taxon>
        <taxon>Momordica</taxon>
    </lineage>
</organism>
<dbReference type="NCBIfam" id="TIGR00756">
    <property type="entry name" value="PPR"/>
    <property type="match status" value="3"/>
</dbReference>
<dbReference type="Gene3D" id="1.25.40.10">
    <property type="entry name" value="Tetratricopeptide repeat domain"/>
    <property type="match status" value="3"/>
</dbReference>
<evidence type="ECO:0000313" key="4">
    <source>
        <dbReference type="Proteomes" id="UP000504603"/>
    </source>
</evidence>
<feature type="repeat" description="PPR" evidence="3">
    <location>
        <begin position="185"/>
        <end position="219"/>
    </location>
</feature>
<dbReference type="Pfam" id="PF20431">
    <property type="entry name" value="E_motif"/>
    <property type="match status" value="1"/>
</dbReference>
<evidence type="ECO:0000313" key="5">
    <source>
        <dbReference type="RefSeq" id="XP_022154280.1"/>
    </source>
</evidence>
<dbReference type="Pfam" id="PF01535">
    <property type="entry name" value="PPR"/>
    <property type="match status" value="2"/>
</dbReference>